<sequence>MMSRRTALSLPAALATTPALAVTESRQSWRDAARNRDLPMLLRLPDSGGAAPLVLLSHGLGGSREGLGYLGRALAQAGFAVLHLQHPGTDDSLWRSGGDTRLALAAAVTDASRALDRILDVVFVLDTLPRRPELAGRLDLSRIAIAGHSYGAWLVQTMLGQRVPGGDRGLALPEPRLGAGIALSPIPPQGLPARLAMDRVRAPMLHVTGTEDRDFMGGNSALSRRIPYDNIQAPGQVLAIFAGAAHGSFADEPGTGARWEDSAYHARTAALAVAFLRSLWLGDAPARHLLAEGAPEVLEPGDMIESKGLAP</sequence>
<comment type="caution">
    <text evidence="5">The sequence shown here is derived from an EMBL/GenBank/DDBJ whole genome shotgun (WGS) entry which is preliminary data.</text>
</comment>
<dbReference type="PANTHER" id="PTHR10272:SF0">
    <property type="entry name" value="PLATELET-ACTIVATING FACTOR ACETYLHYDROLASE"/>
    <property type="match status" value="1"/>
</dbReference>
<dbReference type="SUPFAM" id="SSF53474">
    <property type="entry name" value="alpha/beta-Hydrolases"/>
    <property type="match status" value="1"/>
</dbReference>
<evidence type="ECO:0000313" key="6">
    <source>
        <dbReference type="EMBL" id="RMI24913.1"/>
    </source>
</evidence>
<dbReference type="GO" id="GO:0003847">
    <property type="term" value="F:1-alkyl-2-acetylglycerophosphocholine esterase activity"/>
    <property type="evidence" value="ECO:0007669"/>
    <property type="project" value="TreeGrafter"/>
</dbReference>
<dbReference type="Proteomes" id="UP000274097">
    <property type="component" value="Unassembled WGS sequence"/>
</dbReference>
<keyword evidence="7" id="KW-1185">Reference proteome</keyword>
<accession>A0A3A9JT64</accession>
<evidence type="ECO:0000256" key="4">
    <source>
        <dbReference type="SAM" id="SignalP"/>
    </source>
</evidence>
<dbReference type="InterPro" id="IPR029058">
    <property type="entry name" value="AB_hydrolase_fold"/>
</dbReference>
<evidence type="ECO:0000313" key="5">
    <source>
        <dbReference type="EMBL" id="RKK03908.1"/>
    </source>
</evidence>
<feature type="chain" id="PRO_5017486051" evidence="4">
    <location>
        <begin position="22"/>
        <end position="311"/>
    </location>
</feature>
<protein>
    <submittedName>
        <fullName evidence="5">Acetylhydrolase</fullName>
    </submittedName>
</protein>
<keyword evidence="1 5" id="KW-0378">Hydrolase</keyword>
<dbReference type="OrthoDB" id="339159at2"/>
<dbReference type="PANTHER" id="PTHR10272">
    <property type="entry name" value="PLATELET-ACTIVATING FACTOR ACETYLHYDROLASE"/>
    <property type="match status" value="1"/>
</dbReference>
<evidence type="ECO:0000256" key="2">
    <source>
        <dbReference type="ARBA" id="ARBA00022963"/>
    </source>
</evidence>
<keyword evidence="4" id="KW-0732">Signal</keyword>
<dbReference type="EMBL" id="RAQU01000064">
    <property type="protein sequence ID" value="RKK03908.1"/>
    <property type="molecule type" value="Genomic_DNA"/>
</dbReference>
<dbReference type="Proteomes" id="UP000278036">
    <property type="component" value="Unassembled WGS sequence"/>
</dbReference>
<evidence type="ECO:0000313" key="8">
    <source>
        <dbReference type="Proteomes" id="UP000278036"/>
    </source>
</evidence>
<name>A0A3A9JT64_9PROT</name>
<gene>
    <name evidence="5" type="ORF">D6Z83_12140</name>
    <name evidence="6" type="ORF">EBE87_12110</name>
</gene>
<evidence type="ECO:0000313" key="7">
    <source>
        <dbReference type="Proteomes" id="UP000274097"/>
    </source>
</evidence>
<keyword evidence="2" id="KW-0442">Lipid degradation</keyword>
<evidence type="ECO:0000256" key="3">
    <source>
        <dbReference type="ARBA" id="ARBA00023098"/>
    </source>
</evidence>
<organism evidence="5 8">
    <name type="scientific">Teichococcus wenyumeiae</name>
    <dbReference type="NCBI Taxonomy" id="2478470"/>
    <lineage>
        <taxon>Bacteria</taxon>
        <taxon>Pseudomonadati</taxon>
        <taxon>Pseudomonadota</taxon>
        <taxon>Alphaproteobacteria</taxon>
        <taxon>Acetobacterales</taxon>
        <taxon>Roseomonadaceae</taxon>
        <taxon>Roseomonas</taxon>
    </lineage>
</organism>
<evidence type="ECO:0000256" key="1">
    <source>
        <dbReference type="ARBA" id="ARBA00022801"/>
    </source>
</evidence>
<dbReference type="Gene3D" id="3.40.50.1820">
    <property type="entry name" value="alpha/beta hydrolase"/>
    <property type="match status" value="1"/>
</dbReference>
<reference evidence="5 8" key="1">
    <citation type="submission" date="2018-09" db="EMBL/GenBank/DDBJ databases">
        <title>Roseomonas sp. nov., isolated from feces of Tibetan antelopes in the Qinghai-Tibet plateau, China.</title>
        <authorList>
            <person name="Tian Z."/>
        </authorList>
    </citation>
    <scope>NUCLEOTIDE SEQUENCE [LARGE SCALE GENOMIC DNA]</scope>
    <source>
        <strain evidence="6 7">Z23</strain>
        <strain evidence="5 8">Z24</strain>
    </source>
</reference>
<feature type="signal peptide" evidence="4">
    <location>
        <begin position="1"/>
        <end position="21"/>
    </location>
</feature>
<proteinExistence type="predicted"/>
<dbReference type="GO" id="GO:0016042">
    <property type="term" value="P:lipid catabolic process"/>
    <property type="evidence" value="ECO:0007669"/>
    <property type="project" value="UniProtKB-KW"/>
</dbReference>
<dbReference type="EMBL" id="RFLX01000007">
    <property type="protein sequence ID" value="RMI24913.1"/>
    <property type="molecule type" value="Genomic_DNA"/>
</dbReference>
<keyword evidence="3" id="KW-0443">Lipid metabolism</keyword>
<dbReference type="InParanoid" id="A0A3A9JT64"/>
<dbReference type="AlphaFoldDB" id="A0A3A9JT64"/>